<evidence type="ECO:0000313" key="3">
    <source>
        <dbReference type="Proteomes" id="UP000053235"/>
    </source>
</evidence>
<reference evidence="3" key="1">
    <citation type="submission" date="2015-07" db="EMBL/GenBank/DDBJ databases">
        <authorList>
            <person name="Rodrigo-Torres Lidia"/>
            <person name="Arahal R.David."/>
        </authorList>
    </citation>
    <scope>NUCLEOTIDE SEQUENCE [LARGE SCALE GENOMIC DNA]</scope>
    <source>
        <strain evidence="3">CECT 5112</strain>
    </source>
</reference>
<evidence type="ECO:0000256" key="1">
    <source>
        <dbReference type="SAM" id="SignalP"/>
    </source>
</evidence>
<dbReference type="EMBL" id="CXWD01000002">
    <property type="protein sequence ID" value="CTQ64968.1"/>
    <property type="molecule type" value="Genomic_DNA"/>
</dbReference>
<keyword evidence="1" id="KW-0732">Signal</keyword>
<proteinExistence type="predicted"/>
<keyword evidence="2" id="KW-0812">Transmembrane</keyword>
<keyword evidence="2" id="KW-0472">Membrane</keyword>
<evidence type="ECO:0000313" key="2">
    <source>
        <dbReference type="EMBL" id="CTQ64968.1"/>
    </source>
</evidence>
<dbReference type="Pfam" id="PF10670">
    <property type="entry name" value="DUF4198"/>
    <property type="match status" value="1"/>
</dbReference>
<dbReference type="AlphaFoldDB" id="A0A0M6ZQG1"/>
<dbReference type="STRING" id="388408.LAX5112_00464"/>
<organism evidence="2 3">
    <name type="scientific">Roseibium alexandrii</name>
    <dbReference type="NCBI Taxonomy" id="388408"/>
    <lineage>
        <taxon>Bacteria</taxon>
        <taxon>Pseudomonadati</taxon>
        <taxon>Pseudomonadota</taxon>
        <taxon>Alphaproteobacteria</taxon>
        <taxon>Hyphomicrobiales</taxon>
        <taxon>Stappiaceae</taxon>
        <taxon>Roseibium</taxon>
    </lineage>
</organism>
<dbReference type="RefSeq" id="WP_055670420.1">
    <property type="nucleotide sequence ID" value="NZ_CXWD01000002.1"/>
</dbReference>
<dbReference type="Proteomes" id="UP000053235">
    <property type="component" value="Unassembled WGS sequence"/>
</dbReference>
<gene>
    <name evidence="2" type="ORF">LAX5112_00464</name>
</gene>
<feature type="chain" id="PRO_5005808896" evidence="1">
    <location>
        <begin position="25"/>
        <end position="265"/>
    </location>
</feature>
<accession>A0A0M6ZQG1</accession>
<keyword evidence="3" id="KW-1185">Reference proteome</keyword>
<dbReference type="OrthoDB" id="9780723at2"/>
<sequence>MTLRKIGLGALLATAILNPFAAQAHFVLAYTPEVNLEKAGDTPVKLIFWHPFENGHVMDMEEPLEFYAVHRGEKYDLKNTLKPITFSGTENEAAAFDATLPVKRSGDYVLVVEPAPYYEESEDIYIQQLTKAYVNRNEIPTDWMEPQGLATEILPLNRPTNIVAGSTFTGRVLAEGKPVAGAEIEIEYMAAEPDMDANKPQEAQASTMPGGTIVAISDENGYFTFGIPKAGFWGFAALGSGAVKEHEGKELSQDAVIWVRAYDVQ</sequence>
<dbReference type="InterPro" id="IPR019613">
    <property type="entry name" value="DUF4198"/>
</dbReference>
<name>A0A0M6ZQG1_9HYPH</name>
<protein>
    <submittedName>
        <fullName evidence="2">Nickel uptake substrate-specific transmembrane region</fullName>
    </submittedName>
</protein>
<feature type="signal peptide" evidence="1">
    <location>
        <begin position="1"/>
        <end position="24"/>
    </location>
</feature>